<feature type="compositionally biased region" description="Polar residues" evidence="1">
    <location>
        <begin position="159"/>
        <end position="176"/>
    </location>
</feature>
<dbReference type="GeneID" id="106813939"/>
<dbReference type="PROSITE" id="PS50888">
    <property type="entry name" value="BHLH"/>
    <property type="match status" value="1"/>
</dbReference>
<organism evidence="3 4">
    <name type="scientific">Priapulus caudatus</name>
    <name type="common">Priapulid worm</name>
    <dbReference type="NCBI Taxonomy" id="37621"/>
    <lineage>
        <taxon>Eukaryota</taxon>
        <taxon>Metazoa</taxon>
        <taxon>Ecdysozoa</taxon>
        <taxon>Scalidophora</taxon>
        <taxon>Priapulida</taxon>
        <taxon>Priapulimorpha</taxon>
        <taxon>Priapulimorphida</taxon>
        <taxon>Priapulidae</taxon>
        <taxon>Priapulus</taxon>
    </lineage>
</organism>
<feature type="region of interest" description="Disordered" evidence="1">
    <location>
        <begin position="152"/>
        <end position="183"/>
    </location>
</feature>
<evidence type="ECO:0000256" key="1">
    <source>
        <dbReference type="SAM" id="MobiDB-lite"/>
    </source>
</evidence>
<feature type="domain" description="BHLH" evidence="2">
    <location>
        <begin position="33"/>
        <end position="86"/>
    </location>
</feature>
<evidence type="ECO:0000313" key="4">
    <source>
        <dbReference type="RefSeq" id="XP_014673672.1"/>
    </source>
</evidence>
<dbReference type="Gene3D" id="4.10.280.10">
    <property type="entry name" value="Helix-loop-helix DNA-binding domain"/>
    <property type="match status" value="1"/>
</dbReference>
<evidence type="ECO:0000313" key="3">
    <source>
        <dbReference type="Proteomes" id="UP000695022"/>
    </source>
</evidence>
<evidence type="ECO:0000259" key="2">
    <source>
        <dbReference type="PROSITE" id="PS50888"/>
    </source>
</evidence>
<dbReference type="InterPro" id="IPR011598">
    <property type="entry name" value="bHLH_dom"/>
</dbReference>
<keyword evidence="3" id="KW-1185">Reference proteome</keyword>
<dbReference type="Proteomes" id="UP000695022">
    <property type="component" value="Unplaced"/>
</dbReference>
<gene>
    <name evidence="4" type="primary">LOC106813939</name>
</gene>
<dbReference type="InterPro" id="IPR036638">
    <property type="entry name" value="HLH_DNA-bd_sf"/>
</dbReference>
<reference evidence="4" key="1">
    <citation type="submission" date="2025-08" db="UniProtKB">
        <authorList>
            <consortium name="RefSeq"/>
        </authorList>
    </citation>
    <scope>IDENTIFICATION</scope>
</reference>
<accession>A0ABM1ENA1</accession>
<dbReference type="SUPFAM" id="SSF47459">
    <property type="entry name" value="HLH, helix-loop-helix DNA-binding domain"/>
    <property type="match status" value="1"/>
</dbReference>
<sequence length="499" mass="55491">MCDIALDSMDFSYGNRKGIGEGKEHSISRLDMTKKMRHRESDAKWRAGIAKSYRTLQKVLPDARATQHKVTKHAVLNATVKHIDTLEYLVELLCNEKASRVEVEGQSTLERCKAEFVAQEQINFLRNSAKPKMHTTRMPKKLLLAGDQEGNDADLELKSPSQTQYNYTRSSIQGSNTKKKLHDMKEKLATSLDGASENLTSLSSSAHSLNVSDKQPAAHSVYSGNAATALASAAMLHKVHPGSALLDSSWLPFTPRKNNAIDTHALAGSDVEGNPASMYSPMRVVASPRVQYFQQYQSPSMTNYSSHYILQSPDVKHGMVLKTTPDRIWGFTPDNTFDPLLSGDISSALMASQPRRAILQTPDSAEWKYATDGLPPMMTHLAGFTPTSGCDSGTFNTPLRPIEEDCNALPLDLSLTDLSAPQAWPPTINLLCRERMAASEGETACRHDDDPTGFLLVRKRKDWPSGILSWLSQRSWREHRRNLALYTIEREHLPSARED</sequence>
<dbReference type="RefSeq" id="XP_014673672.1">
    <property type="nucleotide sequence ID" value="XM_014818186.1"/>
</dbReference>
<proteinExistence type="predicted"/>
<protein>
    <submittedName>
        <fullName evidence="4">Uncharacterized protein LOC106813939</fullName>
    </submittedName>
</protein>
<name>A0ABM1ENA1_PRICU</name>